<keyword evidence="2" id="KW-1185">Reference proteome</keyword>
<accession>A0A9X1HUL3</accession>
<dbReference type="AlphaFoldDB" id="A0A9X1HUL3"/>
<organism evidence="1 2">
    <name type="scientific">Fulvivirga sedimenti</name>
    <dbReference type="NCBI Taxonomy" id="2879465"/>
    <lineage>
        <taxon>Bacteria</taxon>
        <taxon>Pseudomonadati</taxon>
        <taxon>Bacteroidota</taxon>
        <taxon>Cytophagia</taxon>
        <taxon>Cytophagales</taxon>
        <taxon>Fulvivirgaceae</taxon>
        <taxon>Fulvivirga</taxon>
    </lineage>
</organism>
<dbReference type="RefSeq" id="WP_225699070.1">
    <property type="nucleotide sequence ID" value="NZ_JAIXNE010000005.1"/>
</dbReference>
<dbReference type="EMBL" id="JAIXNE010000005">
    <property type="protein sequence ID" value="MCA6078216.1"/>
    <property type="molecule type" value="Genomic_DNA"/>
</dbReference>
<sequence>MIKNISKFCLVGLVAVGITSCDPADFGDTNVNPNATTTPIAGALLTSAINSVDDVVNATQGQHYVQYLANSQYTSADTYQTVEWSYGGWYSGPLMDLNQIIKLNTDEDTKDAASAYGSNANQIAVAQILQSFYYMHITDRWGDIPFSESLQINDGVRQPKFDTQESVYSSILTTLATAQGNISSANPVTGDILFGGDMDMWKKFANTIRLTMALRLSEVDPAKGSAEFNAAMNDGVIALDNSENIFYTHLANQDYDNPWEDRFETRRDYCVAEPLVDLMQTTANGGVLNNSMDPRLPVYADPTEASGNNPEYVGMVYGVSEAEAGSISNTVVSFLGSSLREQAAPTYIFTAAQVLFSMAEAAELGWIADDSEQLYYDGIMASLEQYGVEDGYASYISNSWVQFDAGTAMDQILSQKYIANFLNGYEAWSDWRRTGIPALLPAPAAQNESGEIPVRQAYPVFERDLNADNYDAVVARQGADGLDTKVWWDK</sequence>
<dbReference type="InterPro" id="IPR041662">
    <property type="entry name" value="SusD-like_2"/>
</dbReference>
<proteinExistence type="predicted"/>
<comment type="caution">
    <text evidence="1">The sequence shown here is derived from an EMBL/GenBank/DDBJ whole genome shotgun (WGS) entry which is preliminary data.</text>
</comment>
<protein>
    <submittedName>
        <fullName evidence="1">SusD/RagB family nutrient-binding outer membrane lipoprotein</fullName>
    </submittedName>
</protein>
<gene>
    <name evidence="1" type="ORF">LDX50_25310</name>
</gene>
<dbReference type="InterPro" id="IPR011990">
    <property type="entry name" value="TPR-like_helical_dom_sf"/>
</dbReference>
<keyword evidence="1" id="KW-0449">Lipoprotein</keyword>
<reference evidence="1" key="1">
    <citation type="submission" date="2021-09" db="EMBL/GenBank/DDBJ databases">
        <title>Fulvivirga sp. isolated from coastal sediment.</title>
        <authorList>
            <person name="Yu H."/>
        </authorList>
    </citation>
    <scope>NUCLEOTIDE SEQUENCE</scope>
    <source>
        <strain evidence="1">1062</strain>
    </source>
</reference>
<evidence type="ECO:0000313" key="2">
    <source>
        <dbReference type="Proteomes" id="UP001139409"/>
    </source>
</evidence>
<dbReference type="SUPFAM" id="SSF48452">
    <property type="entry name" value="TPR-like"/>
    <property type="match status" value="1"/>
</dbReference>
<dbReference type="Gene3D" id="1.25.40.390">
    <property type="match status" value="1"/>
</dbReference>
<dbReference type="Proteomes" id="UP001139409">
    <property type="component" value="Unassembled WGS sequence"/>
</dbReference>
<evidence type="ECO:0000313" key="1">
    <source>
        <dbReference type="EMBL" id="MCA6078216.1"/>
    </source>
</evidence>
<name>A0A9X1HUL3_9BACT</name>
<dbReference type="Pfam" id="PF12771">
    <property type="entry name" value="SusD-like_2"/>
    <property type="match status" value="1"/>
</dbReference>
<dbReference type="PROSITE" id="PS51257">
    <property type="entry name" value="PROKAR_LIPOPROTEIN"/>
    <property type="match status" value="1"/>
</dbReference>